<dbReference type="InterPro" id="IPR004358">
    <property type="entry name" value="Sig_transdc_His_kin-like_C"/>
</dbReference>
<sequence>MNLKTKIWLTVATIVLLFSFFTLYYFPDQQAKLLLRNYNNEVQHLANTVALGVKIAITEQNFEGVQTAMEFVKSDPRLEFISMLQTDTTWNEAHTSYTTTEKLFKTYPENNPYSPAAVSDENIIVKRSPFESSLMSGAILLGFSTDVINSSVRKIKITSLLVSGVVFCIGIIIGFWLSKTISDPVLALRNAAIRVSEGDFSARVKNNSGDEIGELGKSFNQMVEYLAITTRKLKRANLTLASTNDTLKNTVQELKVTQDQLVQKEKMASLGELTAGIAHEIQNPLNFVNNFSETNQELIEEMVQELQHGDTAEAILLANNIRANEERILTHGKRADSIVKGMLQHSRASTGIKEPVNINALADEYLRLSYHGIRAKDKSFNAKIKTKFDKNIGTIEVIPDDVARVLLNLYNNAFYSILEKKKLLHDNYVPVIEVTTKDLQDKIEISVKDNGLGIPEKIHDKIFQPFFTTKPTGQGTGLGLSLSYDIITKGHGGGLKVNTQEGEYAEFIIQLPYAVKGELA</sequence>
<dbReference type="Gene3D" id="1.10.287.130">
    <property type="match status" value="1"/>
</dbReference>
<dbReference type="EMBL" id="JBHUOX010000012">
    <property type="protein sequence ID" value="MFD3001939.1"/>
    <property type="molecule type" value="Genomic_DNA"/>
</dbReference>
<keyword evidence="7" id="KW-0472">Membrane</keyword>
<dbReference type="PANTHER" id="PTHR43065">
    <property type="entry name" value="SENSOR HISTIDINE KINASE"/>
    <property type="match status" value="1"/>
</dbReference>
<feature type="transmembrane region" description="Helical" evidence="7">
    <location>
        <begin position="6"/>
        <end position="26"/>
    </location>
</feature>
<dbReference type="SUPFAM" id="SSF47384">
    <property type="entry name" value="Homodimeric domain of signal transducing histidine kinase"/>
    <property type="match status" value="1"/>
</dbReference>
<evidence type="ECO:0000259" key="9">
    <source>
        <dbReference type="PROSITE" id="PS50885"/>
    </source>
</evidence>
<keyword evidence="7" id="KW-0812">Transmembrane</keyword>
<dbReference type="InterPro" id="IPR036097">
    <property type="entry name" value="HisK_dim/P_sf"/>
</dbReference>
<keyword evidence="10" id="KW-0547">Nucleotide-binding</keyword>
<evidence type="ECO:0000313" key="10">
    <source>
        <dbReference type="EMBL" id="MFD3001939.1"/>
    </source>
</evidence>
<accession>A0ABW6BZV2</accession>
<dbReference type="PRINTS" id="PR00344">
    <property type="entry name" value="BCTRLSENSOR"/>
</dbReference>
<evidence type="ECO:0000256" key="7">
    <source>
        <dbReference type="SAM" id="Phobius"/>
    </source>
</evidence>
<keyword evidence="4" id="KW-0597">Phosphoprotein</keyword>
<evidence type="ECO:0000256" key="5">
    <source>
        <dbReference type="ARBA" id="ARBA00022679"/>
    </source>
</evidence>
<feature type="domain" description="HAMP" evidence="9">
    <location>
        <begin position="179"/>
        <end position="231"/>
    </location>
</feature>
<comment type="subcellular location">
    <subcellularLocation>
        <location evidence="2">Membrane</location>
    </subcellularLocation>
</comment>
<evidence type="ECO:0000256" key="4">
    <source>
        <dbReference type="ARBA" id="ARBA00022553"/>
    </source>
</evidence>
<name>A0ABW6BZV2_9BACT</name>
<dbReference type="Gene3D" id="6.10.340.10">
    <property type="match status" value="1"/>
</dbReference>
<reference evidence="11" key="1">
    <citation type="journal article" date="2019" name="Int. J. Syst. Evol. Microbiol.">
        <title>The Global Catalogue of Microorganisms (GCM) 10K type strain sequencing project: providing services to taxonomists for standard genome sequencing and annotation.</title>
        <authorList>
            <consortium name="The Broad Institute Genomics Platform"/>
            <consortium name="The Broad Institute Genome Sequencing Center for Infectious Disease"/>
            <person name="Wu L."/>
            <person name="Ma J."/>
        </authorList>
    </citation>
    <scope>NUCLEOTIDE SEQUENCE [LARGE SCALE GENOMIC DNA]</scope>
    <source>
        <strain evidence="11">KCTC 23984</strain>
    </source>
</reference>
<dbReference type="SMART" id="SM00388">
    <property type="entry name" value="HisKA"/>
    <property type="match status" value="1"/>
</dbReference>
<evidence type="ECO:0000256" key="2">
    <source>
        <dbReference type="ARBA" id="ARBA00004370"/>
    </source>
</evidence>
<dbReference type="InterPro" id="IPR036890">
    <property type="entry name" value="HATPase_C_sf"/>
</dbReference>
<feature type="domain" description="Histidine kinase" evidence="8">
    <location>
        <begin position="276"/>
        <end position="515"/>
    </location>
</feature>
<dbReference type="SUPFAM" id="SSF55874">
    <property type="entry name" value="ATPase domain of HSP90 chaperone/DNA topoisomerase II/histidine kinase"/>
    <property type="match status" value="1"/>
</dbReference>
<dbReference type="SMART" id="SM00387">
    <property type="entry name" value="HATPase_c"/>
    <property type="match status" value="1"/>
</dbReference>
<dbReference type="GO" id="GO:0005524">
    <property type="term" value="F:ATP binding"/>
    <property type="evidence" value="ECO:0007669"/>
    <property type="project" value="UniProtKB-KW"/>
</dbReference>
<evidence type="ECO:0000256" key="3">
    <source>
        <dbReference type="ARBA" id="ARBA00012438"/>
    </source>
</evidence>
<dbReference type="EC" id="2.7.13.3" evidence="3"/>
<dbReference type="CDD" id="cd06225">
    <property type="entry name" value="HAMP"/>
    <property type="match status" value="1"/>
</dbReference>
<dbReference type="SUPFAM" id="SSF158472">
    <property type="entry name" value="HAMP domain-like"/>
    <property type="match status" value="1"/>
</dbReference>
<keyword evidence="7" id="KW-1133">Transmembrane helix</keyword>
<evidence type="ECO:0000256" key="1">
    <source>
        <dbReference type="ARBA" id="ARBA00000085"/>
    </source>
</evidence>
<keyword evidence="5" id="KW-0808">Transferase</keyword>
<comment type="catalytic activity">
    <reaction evidence="1">
        <text>ATP + protein L-histidine = ADP + protein N-phospho-L-histidine.</text>
        <dbReference type="EC" id="2.7.13.3"/>
    </reaction>
</comment>
<dbReference type="PROSITE" id="PS50109">
    <property type="entry name" value="HIS_KIN"/>
    <property type="match status" value="1"/>
</dbReference>
<dbReference type="Proteomes" id="UP001597641">
    <property type="component" value="Unassembled WGS sequence"/>
</dbReference>
<dbReference type="PROSITE" id="PS50885">
    <property type="entry name" value="HAMP"/>
    <property type="match status" value="1"/>
</dbReference>
<organism evidence="10 11">
    <name type="scientific">Pontibacter toksunensis</name>
    <dbReference type="NCBI Taxonomy" id="1332631"/>
    <lineage>
        <taxon>Bacteria</taxon>
        <taxon>Pseudomonadati</taxon>
        <taxon>Bacteroidota</taxon>
        <taxon>Cytophagia</taxon>
        <taxon>Cytophagales</taxon>
        <taxon>Hymenobacteraceae</taxon>
        <taxon>Pontibacter</taxon>
    </lineage>
</organism>
<protein>
    <recommendedName>
        <fullName evidence="3">histidine kinase</fullName>
        <ecNumber evidence="3">2.7.13.3</ecNumber>
    </recommendedName>
</protein>
<dbReference type="InterPro" id="IPR003661">
    <property type="entry name" value="HisK_dim/P_dom"/>
</dbReference>
<comment type="caution">
    <text evidence="10">The sequence shown here is derived from an EMBL/GenBank/DDBJ whole genome shotgun (WGS) entry which is preliminary data.</text>
</comment>
<evidence type="ECO:0000256" key="6">
    <source>
        <dbReference type="ARBA" id="ARBA00022777"/>
    </source>
</evidence>
<dbReference type="CDD" id="cd00082">
    <property type="entry name" value="HisKA"/>
    <property type="match status" value="1"/>
</dbReference>
<evidence type="ECO:0000259" key="8">
    <source>
        <dbReference type="PROSITE" id="PS50109"/>
    </source>
</evidence>
<evidence type="ECO:0000313" key="11">
    <source>
        <dbReference type="Proteomes" id="UP001597641"/>
    </source>
</evidence>
<dbReference type="Pfam" id="PF00672">
    <property type="entry name" value="HAMP"/>
    <property type="match status" value="1"/>
</dbReference>
<keyword evidence="6" id="KW-0418">Kinase</keyword>
<feature type="transmembrane region" description="Helical" evidence="7">
    <location>
        <begin position="157"/>
        <end position="177"/>
    </location>
</feature>
<dbReference type="InterPro" id="IPR003594">
    <property type="entry name" value="HATPase_dom"/>
</dbReference>
<dbReference type="Gene3D" id="3.30.565.10">
    <property type="entry name" value="Histidine kinase-like ATPase, C-terminal domain"/>
    <property type="match status" value="1"/>
</dbReference>
<gene>
    <name evidence="10" type="ORF">ACFS7Z_16315</name>
</gene>
<proteinExistence type="predicted"/>
<keyword evidence="11" id="KW-1185">Reference proteome</keyword>
<dbReference type="RefSeq" id="WP_377486753.1">
    <property type="nucleotide sequence ID" value="NZ_JBHUOX010000012.1"/>
</dbReference>
<dbReference type="SMART" id="SM00304">
    <property type="entry name" value="HAMP"/>
    <property type="match status" value="1"/>
</dbReference>
<dbReference type="InterPro" id="IPR005467">
    <property type="entry name" value="His_kinase_dom"/>
</dbReference>
<keyword evidence="10" id="KW-0067">ATP-binding</keyword>
<dbReference type="InterPro" id="IPR003660">
    <property type="entry name" value="HAMP_dom"/>
</dbReference>
<dbReference type="Pfam" id="PF02518">
    <property type="entry name" value="HATPase_c"/>
    <property type="match status" value="1"/>
</dbReference>
<dbReference type="PANTHER" id="PTHR43065:SF42">
    <property type="entry name" value="TWO-COMPONENT SENSOR PPRA"/>
    <property type="match status" value="1"/>
</dbReference>